<dbReference type="EMBL" id="MDEN01000063">
    <property type="protein sequence ID" value="OCX19704.1"/>
    <property type="molecule type" value="Genomic_DNA"/>
</dbReference>
<dbReference type="InterPro" id="IPR011701">
    <property type="entry name" value="MFS"/>
</dbReference>
<dbReference type="InterPro" id="IPR020846">
    <property type="entry name" value="MFS_dom"/>
</dbReference>
<evidence type="ECO:0000256" key="7">
    <source>
        <dbReference type="ARBA" id="ARBA00022847"/>
    </source>
</evidence>
<comment type="caution">
    <text evidence="17">The sequence shown here is derived from an EMBL/GenBank/DDBJ whole genome shotgun (WGS) entry which is preliminary data.</text>
</comment>
<evidence type="ECO:0000256" key="1">
    <source>
        <dbReference type="ARBA" id="ARBA00004429"/>
    </source>
</evidence>
<dbReference type="Pfam" id="PF07690">
    <property type="entry name" value="MFS_1"/>
    <property type="match status" value="1"/>
</dbReference>
<keyword evidence="4" id="KW-1003">Cell membrane</keyword>
<proteinExistence type="inferred from homology"/>
<keyword evidence="6" id="KW-0812">Transmembrane</keyword>
<dbReference type="PANTHER" id="PTHR43528:SF6">
    <property type="entry name" value="CITRATE-PROTON SYMPORTER"/>
    <property type="match status" value="1"/>
</dbReference>
<dbReference type="NCBIfam" id="NF011656">
    <property type="entry name" value="PRK15075.1"/>
    <property type="match status" value="1"/>
</dbReference>
<keyword evidence="3" id="KW-0813">Transport</keyword>
<dbReference type="PROSITE" id="PS00216">
    <property type="entry name" value="SUGAR_TRANSPORT_1"/>
    <property type="match status" value="1"/>
</dbReference>
<dbReference type="InterPro" id="IPR036259">
    <property type="entry name" value="MFS_trans_sf"/>
</dbReference>
<dbReference type="InterPro" id="IPR051084">
    <property type="entry name" value="H+-coupled_symporters"/>
</dbReference>
<evidence type="ECO:0000256" key="5">
    <source>
        <dbReference type="ARBA" id="ARBA00022519"/>
    </source>
</evidence>
<dbReference type="RefSeq" id="WP_065989595.1">
    <property type="nucleotide sequence ID" value="NZ_MDEN01000063.1"/>
</dbReference>
<organism evidence="17 18">
    <name type="scientific">Pseudomonas graminis</name>
    <dbReference type="NCBI Taxonomy" id="158627"/>
    <lineage>
        <taxon>Bacteria</taxon>
        <taxon>Pseudomonadati</taxon>
        <taxon>Pseudomonadota</taxon>
        <taxon>Gammaproteobacteria</taxon>
        <taxon>Pseudomonadales</taxon>
        <taxon>Pseudomonadaceae</taxon>
        <taxon>Pseudomonas</taxon>
    </lineage>
</organism>
<dbReference type="InterPro" id="IPR005829">
    <property type="entry name" value="Sugar_transporter_CS"/>
</dbReference>
<comment type="subcellular location">
    <subcellularLocation>
        <location evidence="1">Cell inner membrane</location>
        <topology evidence="1">Multi-pass membrane protein</topology>
    </subcellularLocation>
</comment>
<reference evidence="17 18" key="1">
    <citation type="submission" date="2016-08" db="EMBL/GenBank/DDBJ databases">
        <title>Whole genome sequence of Pseudomonas graminis strain UASWS1507, a potential biological control agent for agriculture.</title>
        <authorList>
            <person name="Crovadore J."/>
            <person name="Calmin G."/>
            <person name="Chablais R."/>
            <person name="Cochard B."/>
            <person name="Lefort F."/>
        </authorList>
    </citation>
    <scope>NUCLEOTIDE SEQUENCE [LARGE SCALE GENOMIC DNA]</scope>
    <source>
        <strain evidence="17 18">UASWS1507</strain>
    </source>
</reference>
<evidence type="ECO:0000256" key="14">
    <source>
        <dbReference type="ARBA" id="ARBA00079955"/>
    </source>
</evidence>
<accession>A0A1C2DY71</accession>
<evidence type="ECO:0000256" key="10">
    <source>
        <dbReference type="ARBA" id="ARBA00023136"/>
    </source>
</evidence>
<comment type="similarity">
    <text evidence="2">Belongs to the major facilitator superfamily. Metabolite:H+ Symporter (MHS) family (TC 2.A.1.6) family.</text>
</comment>
<feature type="domain" description="Major facilitator superfamily (MFS) profile" evidence="16">
    <location>
        <begin position="10"/>
        <end position="420"/>
    </location>
</feature>
<keyword evidence="7" id="KW-0769">Symport</keyword>
<dbReference type="FunFam" id="1.20.1250.20:FF:000123">
    <property type="entry name" value="Tricarballylate/proton symporter TcuC"/>
    <property type="match status" value="1"/>
</dbReference>
<keyword evidence="9" id="KW-1133">Transmembrane helix</keyword>
<dbReference type="GO" id="GO:0006101">
    <property type="term" value="P:citrate metabolic process"/>
    <property type="evidence" value="ECO:0007669"/>
    <property type="project" value="UniProtKB-KW"/>
</dbReference>
<dbReference type="AlphaFoldDB" id="A0A1C2DY71"/>
<evidence type="ECO:0000256" key="11">
    <source>
        <dbReference type="ARBA" id="ARBA00031483"/>
    </source>
</evidence>
<dbReference type="Gene3D" id="1.20.1250.20">
    <property type="entry name" value="MFS general substrate transporter like domains"/>
    <property type="match status" value="2"/>
</dbReference>
<dbReference type="PROSITE" id="PS00217">
    <property type="entry name" value="SUGAR_TRANSPORT_2"/>
    <property type="match status" value="1"/>
</dbReference>
<evidence type="ECO:0000256" key="13">
    <source>
        <dbReference type="ARBA" id="ARBA00072297"/>
    </source>
</evidence>
<dbReference type="PANTHER" id="PTHR43528">
    <property type="entry name" value="ALPHA-KETOGLUTARATE PERMEASE"/>
    <property type="match status" value="1"/>
</dbReference>
<dbReference type="OrthoDB" id="3690818at2"/>
<evidence type="ECO:0000256" key="6">
    <source>
        <dbReference type="ARBA" id="ARBA00022692"/>
    </source>
</evidence>
<dbReference type="GO" id="GO:0005886">
    <property type="term" value="C:plasma membrane"/>
    <property type="evidence" value="ECO:0007669"/>
    <property type="project" value="UniProtKB-SubCell"/>
</dbReference>
<keyword evidence="8" id="KW-0163">Citrate utilization</keyword>
<dbReference type="STRING" id="158627.BW687_15860"/>
<evidence type="ECO:0000259" key="16">
    <source>
        <dbReference type="PROSITE" id="PS50850"/>
    </source>
</evidence>
<evidence type="ECO:0000256" key="12">
    <source>
        <dbReference type="ARBA" id="ARBA00032286"/>
    </source>
</evidence>
<gene>
    <name evidence="17" type="ORF">BBI10_15055</name>
</gene>
<keyword evidence="5" id="KW-0997">Cell inner membrane</keyword>
<dbReference type="GO" id="GO:0015293">
    <property type="term" value="F:symporter activity"/>
    <property type="evidence" value="ECO:0007669"/>
    <property type="project" value="UniProtKB-KW"/>
</dbReference>
<keyword evidence="10" id="KW-0472">Membrane</keyword>
<evidence type="ECO:0000256" key="15">
    <source>
        <dbReference type="ARBA" id="ARBA00081935"/>
    </source>
</evidence>
<sequence length="430" mass="45915">MASNTGKGKAIFRVVSGNFLEMFDFMVYGFYATAIAKTFFPADSEFASLMLSLATFGAGFLMRPLGAIFLGAYIDHHGRKKGLVITLAMMAMGTVLIACVPGYATLGVAAPILVLIGRLLQGFSAGVELGGVSVYLAEISTPGRKGFFVSWQSASQQAAVVFAGLLGVGLNHWLSPEDMGQWGWRVPFLIGCLIVPAIFVIRRSLEETPEFEARAQHHRPSLGEVVKSIGQNFGLVIAGMALVVMTTVSFYLITAYTPTFGKNELHLSDLDSLLVTVCVGISNFIWLPVMGALSDRIGRKPLLLAATILAIITAYPALSWLTANPSFGNLLMVELWLSFLYGSYNGAMVVSLTEIMPVEVRTTGFSLAYSLATATFGGFTPAACTYLIHVLDNKAAPGIWLSGAAVLGLIATLVLFRKGQTRIQGVTAVG</sequence>
<dbReference type="SUPFAM" id="SSF103473">
    <property type="entry name" value="MFS general substrate transporter"/>
    <property type="match status" value="1"/>
</dbReference>
<protein>
    <recommendedName>
        <fullName evidence="13">Citrate-proton symporter</fullName>
    </recommendedName>
    <alternativeName>
        <fullName evidence="11">Citrate carrier protein</fullName>
    </alternativeName>
    <alternativeName>
        <fullName evidence="12">Citrate transporter</fullName>
    </alternativeName>
    <alternativeName>
        <fullName evidence="15">Citrate utilization determinant</fullName>
    </alternativeName>
    <alternativeName>
        <fullName evidence="14">Citrate utilization protein A</fullName>
    </alternativeName>
</protein>
<dbReference type="PROSITE" id="PS50850">
    <property type="entry name" value="MFS"/>
    <property type="match status" value="1"/>
</dbReference>
<evidence type="ECO:0000256" key="2">
    <source>
        <dbReference type="ARBA" id="ARBA00008240"/>
    </source>
</evidence>
<evidence type="ECO:0000256" key="4">
    <source>
        <dbReference type="ARBA" id="ARBA00022475"/>
    </source>
</evidence>
<evidence type="ECO:0000256" key="3">
    <source>
        <dbReference type="ARBA" id="ARBA00022448"/>
    </source>
</evidence>
<name>A0A1C2DY71_9PSED</name>
<evidence type="ECO:0000256" key="9">
    <source>
        <dbReference type="ARBA" id="ARBA00022989"/>
    </source>
</evidence>
<evidence type="ECO:0000256" key="8">
    <source>
        <dbReference type="ARBA" id="ARBA00022948"/>
    </source>
</evidence>
<dbReference type="Proteomes" id="UP000095143">
    <property type="component" value="Unassembled WGS sequence"/>
</dbReference>
<dbReference type="FunFam" id="1.20.1250.20:FF:000001">
    <property type="entry name" value="Dicarboxylate MFS transporter"/>
    <property type="match status" value="1"/>
</dbReference>
<evidence type="ECO:0000313" key="17">
    <source>
        <dbReference type="EMBL" id="OCX19704.1"/>
    </source>
</evidence>
<evidence type="ECO:0000313" key="18">
    <source>
        <dbReference type="Proteomes" id="UP000095143"/>
    </source>
</evidence>